<evidence type="ECO:0000313" key="4">
    <source>
        <dbReference type="EMBL" id="KAK8063255.1"/>
    </source>
</evidence>
<proteinExistence type="predicted"/>
<name>A0ABR1UWE4_9PEZI</name>
<evidence type="ECO:0000256" key="2">
    <source>
        <dbReference type="ARBA" id="ARBA00023043"/>
    </source>
</evidence>
<organism evidence="4 5">
    <name type="scientific">Apiospora saccharicola</name>
    <dbReference type="NCBI Taxonomy" id="335842"/>
    <lineage>
        <taxon>Eukaryota</taxon>
        <taxon>Fungi</taxon>
        <taxon>Dikarya</taxon>
        <taxon>Ascomycota</taxon>
        <taxon>Pezizomycotina</taxon>
        <taxon>Sordariomycetes</taxon>
        <taxon>Xylariomycetidae</taxon>
        <taxon>Amphisphaeriales</taxon>
        <taxon>Apiosporaceae</taxon>
        <taxon>Apiospora</taxon>
    </lineage>
</organism>
<keyword evidence="1" id="KW-0677">Repeat</keyword>
<keyword evidence="2 3" id="KW-0040">ANK repeat</keyword>
<sequence length="546" mass="62731">MRALQRTPKRLEEQCLRILRHIFEDHDEDWREIQALLTWTALAFVPLTLPQLARAVMGSVTREHRERIKDLLIYCDHLFVINDKTGVVRFVHTSIKELLSQPHPMIPVSSVTHGTHVDNGHRIIMRTCLKILERTSQSDVLKQYAVEFLPRHMEACTAPDISRELSRPYFVVENILQSHWEEWRRSQWNRKFFPEVTPSPLHIATYWGVIPWAQHQLRARSIWDILLRRSHLESKDACGLTPLAIAVRDRNVPMVEWLLQQGATVDLELALPEDAKKHGCYDTRGKSPLVLAFQVDDLHDTLEDWLESETFEIASLLLSHLNKPTWRSIRQSRAMIQVMDTSSQVPAQWLLDLYPPPPKVSRTHFNCPALAMAVRMRHVEILRQLLDRGADIYSSWEAGRTALADAIQVADSTEQLERMLNLLFDAYDKRISTSGRFELVGAVLLGHVEQVLILLRHGANVNAVGRHGDSILTLAMQCGIWDMAELLLSHGAEVNFVGRAGITPLTEAVREKVTEKETQNSFETSRIRRLYALENISWENRFVRGG</sequence>
<reference evidence="4 5" key="1">
    <citation type="submission" date="2023-01" db="EMBL/GenBank/DDBJ databases">
        <title>Analysis of 21 Apiospora genomes using comparative genomics revels a genus with tremendous synthesis potential of carbohydrate active enzymes and secondary metabolites.</title>
        <authorList>
            <person name="Sorensen T."/>
        </authorList>
    </citation>
    <scope>NUCLEOTIDE SEQUENCE [LARGE SCALE GENOMIC DNA]</scope>
    <source>
        <strain evidence="4 5">CBS 83171</strain>
    </source>
</reference>
<evidence type="ECO:0000256" key="3">
    <source>
        <dbReference type="PROSITE-ProRule" id="PRU00023"/>
    </source>
</evidence>
<gene>
    <name evidence="4" type="ORF">PG996_007907</name>
</gene>
<comment type="caution">
    <text evidence="4">The sequence shown here is derived from an EMBL/GenBank/DDBJ whole genome shotgun (WGS) entry which is preliminary data.</text>
</comment>
<dbReference type="Gene3D" id="1.25.40.20">
    <property type="entry name" value="Ankyrin repeat-containing domain"/>
    <property type="match status" value="2"/>
</dbReference>
<feature type="repeat" description="ANK" evidence="3">
    <location>
        <begin position="467"/>
        <end position="499"/>
    </location>
</feature>
<dbReference type="InterPro" id="IPR002110">
    <property type="entry name" value="Ankyrin_rpt"/>
</dbReference>
<evidence type="ECO:0008006" key="6">
    <source>
        <dbReference type="Google" id="ProtNLM"/>
    </source>
</evidence>
<dbReference type="PROSITE" id="PS50088">
    <property type="entry name" value="ANK_REPEAT"/>
    <property type="match status" value="3"/>
</dbReference>
<dbReference type="EMBL" id="JAQQWM010000005">
    <property type="protein sequence ID" value="KAK8063255.1"/>
    <property type="molecule type" value="Genomic_DNA"/>
</dbReference>
<keyword evidence="5" id="KW-1185">Reference proteome</keyword>
<dbReference type="PANTHER" id="PTHR24198:SF165">
    <property type="entry name" value="ANKYRIN REPEAT-CONTAINING PROTEIN-RELATED"/>
    <property type="match status" value="1"/>
</dbReference>
<accession>A0ABR1UWE4</accession>
<dbReference type="Pfam" id="PF00023">
    <property type="entry name" value="Ank"/>
    <property type="match status" value="2"/>
</dbReference>
<evidence type="ECO:0000313" key="5">
    <source>
        <dbReference type="Proteomes" id="UP001446871"/>
    </source>
</evidence>
<dbReference type="SUPFAM" id="SSF48403">
    <property type="entry name" value="Ankyrin repeat"/>
    <property type="match status" value="1"/>
</dbReference>
<dbReference type="Proteomes" id="UP001446871">
    <property type="component" value="Unassembled WGS sequence"/>
</dbReference>
<dbReference type="PANTHER" id="PTHR24198">
    <property type="entry name" value="ANKYRIN REPEAT AND PROTEIN KINASE DOMAIN-CONTAINING PROTEIN"/>
    <property type="match status" value="1"/>
</dbReference>
<feature type="repeat" description="ANK" evidence="3">
    <location>
        <begin position="434"/>
        <end position="466"/>
    </location>
</feature>
<protein>
    <recommendedName>
        <fullName evidence="6">Ankyrin</fullName>
    </recommendedName>
</protein>
<dbReference type="SMART" id="SM00248">
    <property type="entry name" value="ANK"/>
    <property type="match status" value="4"/>
</dbReference>
<dbReference type="PROSITE" id="PS50297">
    <property type="entry name" value="ANK_REP_REGION"/>
    <property type="match status" value="2"/>
</dbReference>
<evidence type="ECO:0000256" key="1">
    <source>
        <dbReference type="ARBA" id="ARBA00022737"/>
    </source>
</evidence>
<feature type="repeat" description="ANK" evidence="3">
    <location>
        <begin position="238"/>
        <end position="270"/>
    </location>
</feature>
<dbReference type="InterPro" id="IPR036770">
    <property type="entry name" value="Ankyrin_rpt-contain_sf"/>
</dbReference>